<feature type="chain" id="PRO_5039489858" evidence="1">
    <location>
        <begin position="26"/>
        <end position="315"/>
    </location>
</feature>
<dbReference type="AlphaFoldDB" id="A0A939S4W5"/>
<reference evidence="3" key="1">
    <citation type="submission" date="2021-03" db="EMBL/GenBank/DDBJ databases">
        <title>Leucobacter chromiisoli sp. nov., isolated from chromium-containing soil of chemical plant.</title>
        <authorList>
            <person name="Xu Z."/>
        </authorList>
    </citation>
    <scope>NUCLEOTIDE SEQUENCE</scope>
    <source>
        <strain evidence="3">S27</strain>
    </source>
</reference>
<feature type="domain" description="ABC-type glycine betaine transport system substrate-binding" evidence="2">
    <location>
        <begin position="46"/>
        <end position="310"/>
    </location>
</feature>
<keyword evidence="4" id="KW-1185">Reference proteome</keyword>
<dbReference type="GO" id="GO:0043190">
    <property type="term" value="C:ATP-binding cassette (ABC) transporter complex"/>
    <property type="evidence" value="ECO:0007669"/>
    <property type="project" value="InterPro"/>
</dbReference>
<accession>A0A939S4W5</accession>
<dbReference type="EMBL" id="JAGDYM010000003">
    <property type="protein sequence ID" value="MBO1900699.1"/>
    <property type="molecule type" value="Genomic_DNA"/>
</dbReference>
<dbReference type="InterPro" id="IPR007210">
    <property type="entry name" value="ABC_Gly_betaine_transp_sub-bd"/>
</dbReference>
<keyword evidence="1" id="KW-0732">Signal</keyword>
<feature type="signal peptide" evidence="1">
    <location>
        <begin position="1"/>
        <end position="25"/>
    </location>
</feature>
<evidence type="ECO:0000256" key="1">
    <source>
        <dbReference type="SAM" id="SignalP"/>
    </source>
</evidence>
<evidence type="ECO:0000313" key="4">
    <source>
        <dbReference type="Proteomes" id="UP000664382"/>
    </source>
</evidence>
<dbReference type="Gene3D" id="3.40.190.10">
    <property type="entry name" value="Periplasmic binding protein-like II"/>
    <property type="match status" value="1"/>
</dbReference>
<dbReference type="SUPFAM" id="SSF53850">
    <property type="entry name" value="Periplasmic binding protein-like II"/>
    <property type="match status" value="1"/>
</dbReference>
<protein>
    <submittedName>
        <fullName evidence="3">Glycine/betaine ABC transporter substrate-binding protein</fullName>
    </submittedName>
</protein>
<sequence length="315" mass="32944">MKTSRKTTALAAAGVGLALALTACGGGSDGDSTNGAAGDGELAGTTITVGSKEFTESHVLGQITALALENAGAEIVDQTGISGSATVREALETGEIDIYWDYTGTAWVNYLGNTTEDLPEDLHAAVAEADAANGIAWLEPANFENAYRIAVKSDFAAEHGLATMSDAAAYGDGAGAETSLCAASEFINRDDGLPGLEEAYGIDFSPLSELDLNLIYTQIGESCNFGEVFSTDARIITNDLTVLEDDQSFFVEYAGLVTLRQETLDEHPIIAEILAPISTALTNEVVTALNGQVDNDGEEPRDVAEAWLQENGFIS</sequence>
<name>A0A939S4W5_9MICO</name>
<dbReference type="Gene3D" id="3.40.190.120">
    <property type="entry name" value="Osmoprotection protein (prox), domain 2"/>
    <property type="match status" value="1"/>
</dbReference>
<dbReference type="Pfam" id="PF04069">
    <property type="entry name" value="OpuAC"/>
    <property type="match status" value="1"/>
</dbReference>
<dbReference type="Proteomes" id="UP000664382">
    <property type="component" value="Unassembled WGS sequence"/>
</dbReference>
<dbReference type="RefSeq" id="WP_208095342.1">
    <property type="nucleotide sequence ID" value="NZ_JAGDYM010000003.1"/>
</dbReference>
<proteinExistence type="predicted"/>
<evidence type="ECO:0000259" key="2">
    <source>
        <dbReference type="Pfam" id="PF04069"/>
    </source>
</evidence>
<evidence type="ECO:0000313" key="3">
    <source>
        <dbReference type="EMBL" id="MBO1900699.1"/>
    </source>
</evidence>
<gene>
    <name evidence="3" type="ORF">J4H92_01900</name>
</gene>
<dbReference type="GO" id="GO:0022857">
    <property type="term" value="F:transmembrane transporter activity"/>
    <property type="evidence" value="ECO:0007669"/>
    <property type="project" value="InterPro"/>
</dbReference>
<organism evidence="3 4">
    <name type="scientific">Leucobacter weissii</name>
    <dbReference type="NCBI Taxonomy" id="1983706"/>
    <lineage>
        <taxon>Bacteria</taxon>
        <taxon>Bacillati</taxon>
        <taxon>Actinomycetota</taxon>
        <taxon>Actinomycetes</taxon>
        <taxon>Micrococcales</taxon>
        <taxon>Microbacteriaceae</taxon>
        <taxon>Leucobacter</taxon>
    </lineage>
</organism>
<comment type="caution">
    <text evidence="3">The sequence shown here is derived from an EMBL/GenBank/DDBJ whole genome shotgun (WGS) entry which is preliminary data.</text>
</comment>
<dbReference type="PROSITE" id="PS51257">
    <property type="entry name" value="PROKAR_LIPOPROTEIN"/>
    <property type="match status" value="1"/>
</dbReference>